<organism evidence="1 2">
    <name type="scientific">Rhodofomes roseus</name>
    <dbReference type="NCBI Taxonomy" id="34475"/>
    <lineage>
        <taxon>Eukaryota</taxon>
        <taxon>Fungi</taxon>
        <taxon>Dikarya</taxon>
        <taxon>Basidiomycota</taxon>
        <taxon>Agaricomycotina</taxon>
        <taxon>Agaricomycetes</taxon>
        <taxon>Polyporales</taxon>
        <taxon>Rhodofomes</taxon>
    </lineage>
</organism>
<proteinExistence type="predicted"/>
<sequence length="140" mass="15084">MVIHYITHGATFTVTVVGHSTVGAVALLDALYVKLKLIGAQVSFVGYRVPHAGHFGPLGHQHRAHTQQESADAHCARKTQRILWAAGGRGTHRELRARVSCPGRDNADKRCIAGAVRVSSVLEGRFADTYGPYRGVKTGC</sequence>
<dbReference type="RefSeq" id="XP_047780296.1">
    <property type="nucleotide sequence ID" value="XM_047919134.1"/>
</dbReference>
<evidence type="ECO:0000313" key="2">
    <source>
        <dbReference type="Proteomes" id="UP000814176"/>
    </source>
</evidence>
<gene>
    <name evidence="1" type="ORF">C8Q71DRAFT_526753</name>
</gene>
<comment type="caution">
    <text evidence="1">The sequence shown here is derived from an EMBL/GenBank/DDBJ whole genome shotgun (WGS) entry which is preliminary data.</text>
</comment>
<name>A0ABQ8KJV8_9APHY</name>
<reference evidence="1 2" key="1">
    <citation type="journal article" date="2021" name="Environ. Microbiol.">
        <title>Gene family expansions and transcriptome signatures uncover fungal adaptations to wood decay.</title>
        <authorList>
            <person name="Hage H."/>
            <person name="Miyauchi S."/>
            <person name="Viragh M."/>
            <person name="Drula E."/>
            <person name="Min B."/>
            <person name="Chaduli D."/>
            <person name="Navarro D."/>
            <person name="Favel A."/>
            <person name="Norest M."/>
            <person name="Lesage-Meessen L."/>
            <person name="Balint B."/>
            <person name="Merenyi Z."/>
            <person name="de Eugenio L."/>
            <person name="Morin E."/>
            <person name="Martinez A.T."/>
            <person name="Baldrian P."/>
            <person name="Stursova M."/>
            <person name="Martinez M.J."/>
            <person name="Novotny C."/>
            <person name="Magnuson J.K."/>
            <person name="Spatafora J.W."/>
            <person name="Maurice S."/>
            <person name="Pangilinan J."/>
            <person name="Andreopoulos W."/>
            <person name="LaButti K."/>
            <person name="Hundley H."/>
            <person name="Na H."/>
            <person name="Kuo A."/>
            <person name="Barry K."/>
            <person name="Lipzen A."/>
            <person name="Henrissat B."/>
            <person name="Riley R."/>
            <person name="Ahrendt S."/>
            <person name="Nagy L.G."/>
            <person name="Grigoriev I.V."/>
            <person name="Martin F."/>
            <person name="Rosso M.N."/>
        </authorList>
    </citation>
    <scope>NUCLEOTIDE SEQUENCE [LARGE SCALE GENOMIC DNA]</scope>
    <source>
        <strain evidence="1 2">CIRM-BRFM 1785</strain>
    </source>
</reference>
<accession>A0ABQ8KJV8</accession>
<dbReference type="GeneID" id="71999866"/>
<dbReference type="Proteomes" id="UP000814176">
    <property type="component" value="Unassembled WGS sequence"/>
</dbReference>
<evidence type="ECO:0000313" key="1">
    <source>
        <dbReference type="EMBL" id="KAH9838381.1"/>
    </source>
</evidence>
<protein>
    <submittedName>
        <fullName evidence="1">Uncharacterized protein</fullName>
    </submittedName>
</protein>
<keyword evidence="2" id="KW-1185">Reference proteome</keyword>
<dbReference type="EMBL" id="JADCUA010000007">
    <property type="protein sequence ID" value="KAH9838381.1"/>
    <property type="molecule type" value="Genomic_DNA"/>
</dbReference>